<dbReference type="Pfam" id="PF07963">
    <property type="entry name" value="N_methyl"/>
    <property type="match status" value="1"/>
</dbReference>
<evidence type="ECO:0000256" key="1">
    <source>
        <dbReference type="SAM" id="Phobius"/>
    </source>
</evidence>
<name>A0ABT7PJN9_9BACT</name>
<dbReference type="EMBL" id="JASZZN010000009">
    <property type="protein sequence ID" value="MDM4016553.1"/>
    <property type="molecule type" value="Genomic_DNA"/>
</dbReference>
<proteinExistence type="predicted"/>
<dbReference type="Proteomes" id="UP001239462">
    <property type="component" value="Unassembled WGS sequence"/>
</dbReference>
<keyword evidence="3" id="KW-1185">Reference proteome</keyword>
<dbReference type="InterPro" id="IPR045584">
    <property type="entry name" value="Pilin-like"/>
</dbReference>
<evidence type="ECO:0000313" key="2">
    <source>
        <dbReference type="EMBL" id="MDM4016553.1"/>
    </source>
</evidence>
<dbReference type="Gene3D" id="3.30.700.10">
    <property type="entry name" value="Glycoprotein, Type 4 Pilin"/>
    <property type="match status" value="1"/>
</dbReference>
<organism evidence="2 3">
    <name type="scientific">Roseiconus lacunae</name>
    <dbReference type="NCBI Taxonomy" id="2605694"/>
    <lineage>
        <taxon>Bacteria</taxon>
        <taxon>Pseudomonadati</taxon>
        <taxon>Planctomycetota</taxon>
        <taxon>Planctomycetia</taxon>
        <taxon>Pirellulales</taxon>
        <taxon>Pirellulaceae</taxon>
        <taxon>Roseiconus</taxon>
    </lineage>
</organism>
<evidence type="ECO:0000313" key="3">
    <source>
        <dbReference type="Proteomes" id="UP001239462"/>
    </source>
</evidence>
<dbReference type="NCBIfam" id="TIGR02532">
    <property type="entry name" value="IV_pilin_GFxxxE"/>
    <property type="match status" value="1"/>
</dbReference>
<dbReference type="InterPro" id="IPR012902">
    <property type="entry name" value="N_methyl_site"/>
</dbReference>
<dbReference type="RefSeq" id="WP_289164197.1">
    <property type="nucleotide sequence ID" value="NZ_JASZZN010000009.1"/>
</dbReference>
<gene>
    <name evidence="2" type="ORF">QTN89_14000</name>
</gene>
<accession>A0ABT7PJN9</accession>
<reference evidence="2 3" key="1">
    <citation type="submission" date="2023-06" db="EMBL/GenBank/DDBJ databases">
        <title>Roseiconus lacunae JC819 isolated from Gulf of Mannar region, Tamil Nadu.</title>
        <authorList>
            <person name="Pk S."/>
            <person name="Ch S."/>
            <person name="Ch V.R."/>
        </authorList>
    </citation>
    <scope>NUCLEOTIDE SEQUENCE [LARGE SCALE GENOMIC DNA]</scope>
    <source>
        <strain evidence="2 3">JC819</strain>
    </source>
</reference>
<sequence length="525" mass="56450">MHDPVKSIRLTARQSRSYSPARKSNVSRDRVPVEFGFTLVELLVALTIASALTAIALPTLKDSMRQNSLSRAASLVKGAFINARSQAIRTGRPFGIVIERRRHSIGNGTADTLDFFAANYSSRLYYVQSPLEYRGDYQDAVIYPIFEDTINSSDTDNLAPRFFVPRESAGLLYAASTPLTFGNATAATNLIGTRTKFSVGGTDYVFEISALEKVTLDRSNSATGIAGGRTLIHPQVEQVVPTNASNRLVDGTLVSFNYIDFSPRNAQTSGRYANTQSLTREEAASVSVFPAGLAAFQPLPFKFRSNPIKAPLAPVTMIGKTVVDLSVSGSVRAPVAFNAQAIVDADPSSTIPSLVADQRLNDVIVMFAADGQLDGIYSDQRVVGSGPVISGFQYQRFDPATTISFNVGFVDGVVNNVDDIARFPESVPGTDYQINANDPPLETPGPTAALQVKKTPNFANTDCAWIHIQPLSGNITLQTVASQPGLARMQAYYGYNAAPGSQFARGVASDRIRQSRRLATGGAVQ</sequence>
<keyword evidence="1" id="KW-0472">Membrane</keyword>
<comment type="caution">
    <text evidence="2">The sequence shown here is derived from an EMBL/GenBank/DDBJ whole genome shotgun (WGS) entry which is preliminary data.</text>
</comment>
<feature type="transmembrane region" description="Helical" evidence="1">
    <location>
        <begin position="35"/>
        <end position="57"/>
    </location>
</feature>
<keyword evidence="1" id="KW-1133">Transmembrane helix</keyword>
<dbReference type="SUPFAM" id="SSF54523">
    <property type="entry name" value="Pili subunits"/>
    <property type="match status" value="1"/>
</dbReference>
<keyword evidence="1" id="KW-0812">Transmembrane</keyword>
<protein>
    <submittedName>
        <fullName evidence="2">Prepilin-type N-terminal cleavage/methylation domain-containing protein</fullName>
    </submittedName>
</protein>